<name>A0ABW9FRJ4_9NOCA</name>
<organism evidence="3 4">
    <name type="scientific">Prescottella soli</name>
    <dbReference type="NCBI Taxonomy" id="1543852"/>
    <lineage>
        <taxon>Bacteria</taxon>
        <taxon>Bacillati</taxon>
        <taxon>Actinomycetota</taxon>
        <taxon>Actinomycetes</taxon>
        <taxon>Mycobacteriales</taxon>
        <taxon>Nocardiaceae</taxon>
        <taxon>Prescottella</taxon>
    </lineage>
</organism>
<feature type="compositionally biased region" description="Low complexity" evidence="1">
    <location>
        <begin position="307"/>
        <end position="340"/>
    </location>
</feature>
<accession>A0ABW9FRJ4</accession>
<feature type="domain" description="DUF7159" evidence="2">
    <location>
        <begin position="5"/>
        <end position="228"/>
    </location>
</feature>
<feature type="compositionally biased region" description="Acidic residues" evidence="1">
    <location>
        <begin position="395"/>
        <end position="404"/>
    </location>
</feature>
<dbReference type="Pfam" id="PF23717">
    <property type="entry name" value="DUF7159"/>
    <property type="match status" value="1"/>
</dbReference>
<feature type="region of interest" description="Disordered" evidence="1">
    <location>
        <begin position="277"/>
        <end position="459"/>
    </location>
</feature>
<comment type="caution">
    <text evidence="3">The sequence shown here is derived from an EMBL/GenBank/DDBJ whole genome shotgun (WGS) entry which is preliminary data.</text>
</comment>
<dbReference type="InterPro" id="IPR055583">
    <property type="entry name" value="DUF7159"/>
</dbReference>
<evidence type="ECO:0000313" key="3">
    <source>
        <dbReference type="EMBL" id="MFM1727844.1"/>
    </source>
</evidence>
<dbReference type="RefSeq" id="WP_348604290.1">
    <property type="nucleotide sequence ID" value="NZ_CP157276.1"/>
</dbReference>
<protein>
    <submittedName>
        <fullName evidence="3">Exopolyphosphatase</fullName>
    </submittedName>
</protein>
<proteinExistence type="predicted"/>
<dbReference type="InterPro" id="IPR043129">
    <property type="entry name" value="ATPase_NBD"/>
</dbReference>
<evidence type="ECO:0000256" key="1">
    <source>
        <dbReference type="SAM" id="MobiDB-lite"/>
    </source>
</evidence>
<gene>
    <name evidence="3" type="ORF">ABEU19_001311</name>
</gene>
<evidence type="ECO:0000259" key="2">
    <source>
        <dbReference type="Pfam" id="PF23717"/>
    </source>
</evidence>
<feature type="compositionally biased region" description="Polar residues" evidence="1">
    <location>
        <begin position="282"/>
        <end position="298"/>
    </location>
</feature>
<dbReference type="Proteomes" id="UP001629744">
    <property type="component" value="Unassembled WGS sequence"/>
</dbReference>
<keyword evidence="4" id="KW-1185">Reference proteome</keyword>
<evidence type="ECO:0000313" key="4">
    <source>
        <dbReference type="Proteomes" id="UP001629744"/>
    </source>
</evidence>
<dbReference type="SUPFAM" id="SSF53067">
    <property type="entry name" value="Actin-like ATPase domain"/>
    <property type="match status" value="1"/>
</dbReference>
<dbReference type="EMBL" id="JBDLNU010000002">
    <property type="protein sequence ID" value="MFM1727844.1"/>
    <property type="molecule type" value="Genomic_DNA"/>
</dbReference>
<reference evidence="3 4" key="1">
    <citation type="submission" date="2023-11" db="EMBL/GenBank/DDBJ databases">
        <authorList>
            <person name="Val-Calvo J."/>
            <person name="Scortti M."/>
            <person name="Vazquez-Boland J."/>
        </authorList>
    </citation>
    <scope>NUCLEOTIDE SEQUENCE [LARGE SCALE GENOMIC DNA]</scope>
    <source>
        <strain evidence="3 4">DSM 46662</strain>
    </source>
</reference>
<feature type="compositionally biased region" description="Pro residues" evidence="1">
    <location>
        <begin position="341"/>
        <end position="353"/>
    </location>
</feature>
<sequence length="459" mass="47286">MRNSLGISAGSAGVCSALVTTDDTGSQSVEYRTISADLDTHSDVGDLALSAIGLMTTQVPDRRIEPDAIAVAYRTDRQAAAVRSAAKTQRQAIRLVPETFATLAYLRSTGLVDRYDCVAIADLGASGLTVTIVDPADGTVSFSDRTSRVRGETATSGLTNGIGSRVAKFVADTISHADRQPAAVVVVGGGGNIPDVGKGLDAAFDCAVIVVPEPEAATAKGAALLAGSNARQQFPVVTGSGSRLSAPLIAAFVLGALIVGYGVQQMIPNSAENFSPAGSLVDTPSESATSTVDSTPSLVQPEETGIPSVDPTPTSTVPAPSASVPPSTFATTTPTVTTTSPAPPPSSTTPEPPETTKQARPWIPPRWPEEPSWLPEDATPPRLPGFDVPSFDVPDFGDLEDFGDFDGPHRRPDTRPGFAPPRLPDVLPGFAGPKPPERRSAVSPGPDSPTPEAPDLSPS</sequence>
<dbReference type="Gene3D" id="3.30.420.40">
    <property type="match status" value="1"/>
</dbReference>